<dbReference type="Proteomes" id="UP000199153">
    <property type="component" value="Unassembled WGS sequence"/>
</dbReference>
<keyword evidence="3 7" id="KW-0032">Aminotransferase</keyword>
<dbReference type="AlphaFoldDB" id="A0A1I4ZQ67"/>
<dbReference type="Pfam" id="PF00155">
    <property type="entry name" value="Aminotran_1_2"/>
    <property type="match status" value="1"/>
</dbReference>
<dbReference type="STRING" id="287099.SAMN05660413_01431"/>
<dbReference type="OrthoDB" id="9802328at2"/>
<keyword evidence="8" id="KW-1185">Reference proteome</keyword>
<proteinExistence type="inferred from homology"/>
<organism evidence="7 8">
    <name type="scientific">Salegentibacter flavus</name>
    <dbReference type="NCBI Taxonomy" id="287099"/>
    <lineage>
        <taxon>Bacteria</taxon>
        <taxon>Pseudomonadati</taxon>
        <taxon>Bacteroidota</taxon>
        <taxon>Flavobacteriia</taxon>
        <taxon>Flavobacteriales</taxon>
        <taxon>Flavobacteriaceae</taxon>
        <taxon>Salegentibacter</taxon>
    </lineage>
</organism>
<dbReference type="Gene3D" id="3.40.640.10">
    <property type="entry name" value="Type I PLP-dependent aspartate aminotransferase-like (Major domain)"/>
    <property type="match status" value="1"/>
</dbReference>
<comment type="similarity">
    <text evidence="2">Belongs to the class-I pyridoxal-phosphate-dependent aminotransferase family.</text>
</comment>
<keyword evidence="4 7" id="KW-0808">Transferase</keyword>
<feature type="domain" description="Aminotransferase class I/classII large" evidence="6">
    <location>
        <begin position="31"/>
        <end position="380"/>
    </location>
</feature>
<dbReference type="FunFam" id="3.40.640.10:FF:000033">
    <property type="entry name" value="Aspartate aminotransferase"/>
    <property type="match status" value="1"/>
</dbReference>
<dbReference type="InterPro" id="IPR015422">
    <property type="entry name" value="PyrdxlP-dep_Trfase_small"/>
</dbReference>
<evidence type="ECO:0000259" key="6">
    <source>
        <dbReference type="Pfam" id="PF00155"/>
    </source>
</evidence>
<dbReference type="Gene3D" id="3.90.1150.10">
    <property type="entry name" value="Aspartate Aminotransferase, domain 1"/>
    <property type="match status" value="1"/>
</dbReference>
<evidence type="ECO:0000256" key="3">
    <source>
        <dbReference type="ARBA" id="ARBA00022576"/>
    </source>
</evidence>
<dbReference type="PANTHER" id="PTHR43807:SF20">
    <property type="entry name" value="FI04487P"/>
    <property type="match status" value="1"/>
</dbReference>
<dbReference type="InterPro" id="IPR015421">
    <property type="entry name" value="PyrdxlP-dep_Trfase_major"/>
</dbReference>
<dbReference type="RefSeq" id="WP_093407680.1">
    <property type="nucleotide sequence ID" value="NZ_FOVL01000007.1"/>
</dbReference>
<evidence type="ECO:0000256" key="5">
    <source>
        <dbReference type="ARBA" id="ARBA00022898"/>
    </source>
</evidence>
<dbReference type="GO" id="GO:0005737">
    <property type="term" value="C:cytoplasm"/>
    <property type="evidence" value="ECO:0007669"/>
    <property type="project" value="TreeGrafter"/>
</dbReference>
<dbReference type="PANTHER" id="PTHR43807">
    <property type="entry name" value="FI04487P"/>
    <property type="match status" value="1"/>
</dbReference>
<gene>
    <name evidence="7" type="ORF">SAMN05660413_01431</name>
</gene>
<dbReference type="CDD" id="cd00609">
    <property type="entry name" value="AAT_like"/>
    <property type="match status" value="1"/>
</dbReference>
<dbReference type="InterPro" id="IPR051326">
    <property type="entry name" value="Kynurenine-oxoglutarate_AT"/>
</dbReference>
<evidence type="ECO:0000256" key="2">
    <source>
        <dbReference type="ARBA" id="ARBA00007441"/>
    </source>
</evidence>
<reference evidence="7 8" key="1">
    <citation type="submission" date="2016-10" db="EMBL/GenBank/DDBJ databases">
        <authorList>
            <person name="de Groot N.N."/>
        </authorList>
    </citation>
    <scope>NUCLEOTIDE SEQUENCE [LARGE SCALE GENOMIC DNA]</scope>
    <source>
        <strain evidence="7 8">DSM 17794</strain>
    </source>
</reference>
<dbReference type="EMBL" id="FOVL01000007">
    <property type="protein sequence ID" value="SFN52298.1"/>
    <property type="molecule type" value="Genomic_DNA"/>
</dbReference>
<protein>
    <submittedName>
        <fullName evidence="7">Methionine aminotransferase</fullName>
    </submittedName>
</protein>
<dbReference type="NCBIfam" id="NF006569">
    <property type="entry name" value="PRK09082.1"/>
    <property type="match status" value="1"/>
</dbReference>
<sequence length="388" mass="44487">MPNFQHLPSKLPAGKTSIFSIMSNLSRKHKTIDMSQGFPNFETDMKLKELVCKAMKDGYNQYPPMNGIPELREQIVAKFDNLYGKKYDETTEIIFTAGATQALYCAITAFVHPGDEVIVFKPAYDSYEPDIKLAGGKPVFVQLKGEDFKIDWEDLEQKINSKTRMIVINTPHNPTGTILREADMLKLEKLLENTNIILLSDEVYEHLIFDGEQHQSASKFPGLAERAIVCASFGKTFHNTGWKMGYCVAPEILMKEIIKFHQATVFCVNHPMQRAFAEYLKEPEHYLELGDFYQEKRDKFLELIKDTRFKAVISKGTYFQVLDYSEITDEYDVDFSKRLITEFGLASIPVSVFNIDGKDNKQLRFCFAKTDDTLEKAAKILNRISEEL</sequence>
<dbReference type="InterPro" id="IPR004839">
    <property type="entry name" value="Aminotransferase_I/II_large"/>
</dbReference>
<comment type="cofactor">
    <cofactor evidence="1">
        <name>pyridoxal 5'-phosphate</name>
        <dbReference type="ChEBI" id="CHEBI:597326"/>
    </cofactor>
</comment>
<keyword evidence="5" id="KW-0663">Pyridoxal phosphate</keyword>
<evidence type="ECO:0000256" key="4">
    <source>
        <dbReference type="ARBA" id="ARBA00022679"/>
    </source>
</evidence>
<dbReference type="GO" id="GO:0016212">
    <property type="term" value="F:kynurenine-oxoglutarate transaminase activity"/>
    <property type="evidence" value="ECO:0007669"/>
    <property type="project" value="TreeGrafter"/>
</dbReference>
<dbReference type="SUPFAM" id="SSF53383">
    <property type="entry name" value="PLP-dependent transferases"/>
    <property type="match status" value="1"/>
</dbReference>
<dbReference type="GO" id="GO:0030170">
    <property type="term" value="F:pyridoxal phosphate binding"/>
    <property type="evidence" value="ECO:0007669"/>
    <property type="project" value="InterPro"/>
</dbReference>
<evidence type="ECO:0000256" key="1">
    <source>
        <dbReference type="ARBA" id="ARBA00001933"/>
    </source>
</evidence>
<evidence type="ECO:0000313" key="8">
    <source>
        <dbReference type="Proteomes" id="UP000199153"/>
    </source>
</evidence>
<dbReference type="InterPro" id="IPR015424">
    <property type="entry name" value="PyrdxlP-dep_Trfase"/>
</dbReference>
<accession>A0A1I4ZQ67</accession>
<evidence type="ECO:0000313" key="7">
    <source>
        <dbReference type="EMBL" id="SFN52298.1"/>
    </source>
</evidence>
<name>A0A1I4ZQ67_9FLAO</name>